<dbReference type="AlphaFoldDB" id="A0A844FZX1"/>
<dbReference type="Proteomes" id="UP000435649">
    <property type="component" value="Unassembled WGS sequence"/>
</dbReference>
<name>A0A844FZX1_9BACT</name>
<keyword evidence="1" id="KW-0808">Transferase</keyword>
<comment type="caution">
    <text evidence="1">The sequence shown here is derived from an EMBL/GenBank/DDBJ whole genome shotgun (WGS) entry which is preliminary data.</text>
</comment>
<dbReference type="SUPFAM" id="SSF53756">
    <property type="entry name" value="UDP-Glycosyltransferase/glycogen phosphorylase"/>
    <property type="match status" value="1"/>
</dbReference>
<gene>
    <name evidence="1" type="ORF">FYJ85_07325</name>
</gene>
<dbReference type="EMBL" id="VUNS01000006">
    <property type="protein sequence ID" value="MST96857.1"/>
    <property type="molecule type" value="Genomic_DNA"/>
</dbReference>
<dbReference type="Gene3D" id="3.40.50.2000">
    <property type="entry name" value="Glycogen Phosphorylase B"/>
    <property type="match status" value="1"/>
</dbReference>
<dbReference type="RefSeq" id="WP_154417627.1">
    <property type="nucleotide sequence ID" value="NZ_CALXOB010000030.1"/>
</dbReference>
<accession>A0A844FZX1</accession>
<organism evidence="1 2">
    <name type="scientific">Victivallis lenta</name>
    <dbReference type="NCBI Taxonomy" id="2606640"/>
    <lineage>
        <taxon>Bacteria</taxon>
        <taxon>Pseudomonadati</taxon>
        <taxon>Lentisphaerota</taxon>
        <taxon>Lentisphaeria</taxon>
        <taxon>Victivallales</taxon>
        <taxon>Victivallaceae</taxon>
        <taxon>Victivallis</taxon>
    </lineage>
</organism>
<dbReference type="GO" id="GO:0016740">
    <property type="term" value="F:transferase activity"/>
    <property type="evidence" value="ECO:0007669"/>
    <property type="project" value="UniProtKB-KW"/>
</dbReference>
<dbReference type="Pfam" id="PF13692">
    <property type="entry name" value="Glyco_trans_1_4"/>
    <property type="match status" value="1"/>
</dbReference>
<proteinExistence type="predicted"/>
<evidence type="ECO:0000313" key="2">
    <source>
        <dbReference type="Proteomes" id="UP000435649"/>
    </source>
</evidence>
<reference evidence="1 2" key="1">
    <citation type="submission" date="2019-08" db="EMBL/GenBank/DDBJ databases">
        <title>In-depth cultivation of the pig gut microbiome towards novel bacterial diversity and tailored functional studies.</title>
        <authorList>
            <person name="Wylensek D."/>
            <person name="Hitch T.C.A."/>
            <person name="Clavel T."/>
        </authorList>
    </citation>
    <scope>NUCLEOTIDE SEQUENCE [LARGE SCALE GENOMIC DNA]</scope>
    <source>
        <strain evidence="1 2">BBE-744-WT-12</strain>
    </source>
</reference>
<sequence length="348" mass="39731">MRKRRPIIVSPSGNLYGSEKVLLDFLATAEEDYEIYLPEGRLRRRIAGQLPQVRLRVFSRVQLLYPELFLRMIFSSRRFLYCNEGGHIRRIGLLARLLPHKRFFVHLRIAEDCGPARLRNLPDNVTLIVVSDYLMGLLPEMVRAKSVRLHDPYLASGRKGDSGRFRMSPLPKIGVVGRVTRTKGLQELAGLTDYAEAHGTELEIHLFGSFDPTEEAVCAFRRKMECYRFVRIVFEGFVEHMEAAYDSMDVIWHFSLTEPLGRIFFEALDSGTFFTGFDSGGIGEIGHELGLSGFLVEYGEGWEKRFLASLKRLHGQDAHKAFCRAAKKMQEAFSPSGYARALETLFKK</sequence>
<protein>
    <submittedName>
        <fullName evidence="1">Glycosyltransferase</fullName>
    </submittedName>
</protein>
<keyword evidence="2" id="KW-1185">Reference proteome</keyword>
<evidence type="ECO:0000313" key="1">
    <source>
        <dbReference type="EMBL" id="MST96857.1"/>
    </source>
</evidence>